<dbReference type="SUPFAM" id="SSF54001">
    <property type="entry name" value="Cysteine proteinases"/>
    <property type="match status" value="1"/>
</dbReference>
<dbReference type="SMART" id="SM00695">
    <property type="entry name" value="DUSP"/>
    <property type="match status" value="1"/>
</dbReference>
<keyword evidence="5" id="KW-1185">Reference proteome</keyword>
<dbReference type="InterPro" id="IPR018200">
    <property type="entry name" value="USP_CS"/>
</dbReference>
<evidence type="ECO:0000313" key="4">
    <source>
        <dbReference type="EMBL" id="KAG5457911.1"/>
    </source>
</evidence>
<protein>
    <recommendedName>
        <fullName evidence="6">Ubiquitinyl hydrolase 1</fullName>
    </recommendedName>
</protein>
<dbReference type="Gene3D" id="3.90.70.10">
    <property type="entry name" value="Cysteine proteinases"/>
    <property type="match status" value="1"/>
</dbReference>
<dbReference type="InterPro" id="IPR035927">
    <property type="entry name" value="DUSP-like_sf"/>
</dbReference>
<dbReference type="GO" id="GO:0016579">
    <property type="term" value="P:protein deubiquitination"/>
    <property type="evidence" value="ECO:0007669"/>
    <property type="project" value="InterPro"/>
</dbReference>
<evidence type="ECO:0000259" key="2">
    <source>
        <dbReference type="PROSITE" id="PS50235"/>
    </source>
</evidence>
<dbReference type="Pfam" id="PF00443">
    <property type="entry name" value="UCH"/>
    <property type="match status" value="1"/>
</dbReference>
<organism evidence="4 5">
    <name type="scientific">Olpidium bornovanus</name>
    <dbReference type="NCBI Taxonomy" id="278681"/>
    <lineage>
        <taxon>Eukaryota</taxon>
        <taxon>Fungi</taxon>
        <taxon>Fungi incertae sedis</taxon>
        <taxon>Olpidiomycota</taxon>
        <taxon>Olpidiomycotina</taxon>
        <taxon>Olpidiomycetes</taxon>
        <taxon>Olpidiales</taxon>
        <taxon>Olpidiaceae</taxon>
        <taxon>Olpidium</taxon>
    </lineage>
</organism>
<dbReference type="InterPro" id="IPR006615">
    <property type="entry name" value="Pept_C19_DUSP"/>
</dbReference>
<dbReference type="InterPro" id="IPR038765">
    <property type="entry name" value="Papain-like_cys_pep_sf"/>
</dbReference>
<name>A0A8H8DH14_9FUNG</name>
<feature type="domain" description="USP" evidence="2">
    <location>
        <begin position="1"/>
        <end position="236"/>
    </location>
</feature>
<evidence type="ECO:0000259" key="3">
    <source>
        <dbReference type="PROSITE" id="PS51283"/>
    </source>
</evidence>
<evidence type="ECO:0000313" key="5">
    <source>
        <dbReference type="Proteomes" id="UP000673691"/>
    </source>
</evidence>
<proteinExistence type="predicted"/>
<dbReference type="PANTHER" id="PTHR21646:SF86">
    <property type="entry name" value="UBIQUITIN CARBOXYL-TERMINAL HYDROLASE"/>
    <property type="match status" value="1"/>
</dbReference>
<feature type="region of interest" description="Disordered" evidence="1">
    <location>
        <begin position="273"/>
        <end position="293"/>
    </location>
</feature>
<dbReference type="PANTHER" id="PTHR21646">
    <property type="entry name" value="UBIQUITIN CARBOXYL-TERMINAL HYDROLASE"/>
    <property type="match status" value="1"/>
</dbReference>
<dbReference type="OrthoDB" id="289038at2759"/>
<comment type="caution">
    <text evidence="4">The sequence shown here is derived from an EMBL/GenBank/DDBJ whole genome shotgun (WGS) entry which is preliminary data.</text>
</comment>
<feature type="compositionally biased region" description="Acidic residues" evidence="1">
    <location>
        <begin position="275"/>
        <end position="284"/>
    </location>
</feature>
<reference evidence="4 5" key="1">
    <citation type="journal article" name="Sci. Rep.">
        <title>Genome-scale phylogenetic analyses confirm Olpidium as the closest living zoosporic fungus to the non-flagellated, terrestrial fungi.</title>
        <authorList>
            <person name="Chang Y."/>
            <person name="Rochon D."/>
            <person name="Sekimoto S."/>
            <person name="Wang Y."/>
            <person name="Chovatia M."/>
            <person name="Sandor L."/>
            <person name="Salamov A."/>
            <person name="Grigoriev I.V."/>
            <person name="Stajich J.E."/>
            <person name="Spatafora J.W."/>
        </authorList>
    </citation>
    <scope>NUCLEOTIDE SEQUENCE [LARGE SCALE GENOMIC DNA]</scope>
    <source>
        <strain evidence="4">S191</strain>
    </source>
</reference>
<dbReference type="AlphaFoldDB" id="A0A8H8DH14"/>
<dbReference type="EMBL" id="JAEFCI010009278">
    <property type="protein sequence ID" value="KAG5457911.1"/>
    <property type="molecule type" value="Genomic_DNA"/>
</dbReference>
<evidence type="ECO:0008006" key="6">
    <source>
        <dbReference type="Google" id="ProtNLM"/>
    </source>
</evidence>
<dbReference type="Proteomes" id="UP000673691">
    <property type="component" value="Unassembled WGS sequence"/>
</dbReference>
<dbReference type="InterPro" id="IPR001394">
    <property type="entry name" value="Peptidase_C19_UCH"/>
</dbReference>
<dbReference type="InterPro" id="IPR028889">
    <property type="entry name" value="USP"/>
</dbReference>
<accession>A0A8H8DH14</accession>
<dbReference type="PROSITE" id="PS50235">
    <property type="entry name" value="USP_3"/>
    <property type="match status" value="1"/>
</dbReference>
<dbReference type="Pfam" id="PF06337">
    <property type="entry name" value="DUSP"/>
    <property type="match status" value="1"/>
</dbReference>
<evidence type="ECO:0000256" key="1">
    <source>
        <dbReference type="SAM" id="MobiDB-lite"/>
    </source>
</evidence>
<dbReference type="Gene3D" id="3.30.2230.10">
    <property type="entry name" value="DUSP-like"/>
    <property type="match status" value="1"/>
</dbReference>
<dbReference type="GO" id="GO:0004843">
    <property type="term" value="F:cysteine-type deubiquitinase activity"/>
    <property type="evidence" value="ECO:0007669"/>
    <property type="project" value="InterPro"/>
</dbReference>
<dbReference type="PROSITE" id="PS51283">
    <property type="entry name" value="DUSP"/>
    <property type="match status" value="1"/>
</dbReference>
<dbReference type="SUPFAM" id="SSF143791">
    <property type="entry name" value="DUSP-like"/>
    <property type="match status" value="1"/>
</dbReference>
<gene>
    <name evidence="4" type="ORF">BJ554DRAFT_1968</name>
</gene>
<sequence>MVEVTKLKPTPQSIISDIFEGVLESRDYVKEERFYDLSIQIDKRHRLAGAEIVAKEKPAGFLGAWTGHIGNLANSSAAFGLRDISADALLVLFTNSAGGRSGTQSPSAPLQLNCARSASLPSVRSSAQTLMIHLKRFRYDSYFSSKITTHVQFPTKDLDMRPFVKTVAGEAGPEITKYDLYALIHHRGGLGGGHYVAYALSPVNNTWYEYDDSYVTAKDEAEVSRLEAYVLFYRRRMPAAREQERQEVLADIERAHVRLSCGVAVPNPVVAGATEFDDPQDAADGDGHTSPKTRPDLVWISRLWFNRGLHMADPGPISNYDFTMSFAAIRSSDSRDVLALAEERELRARRKREEQDILAVDSSSLADGHCWFLISADWLKTWHAFKAGGSDPGRIRNSHFLHADGSPRKRMRKGLDYRGVNQLVWEYFHGIYGGGPACVRG</sequence>
<feature type="domain" description="DUSP" evidence="3">
    <location>
        <begin position="345"/>
        <end position="441"/>
    </location>
</feature>
<dbReference type="PROSITE" id="PS00973">
    <property type="entry name" value="USP_2"/>
    <property type="match status" value="1"/>
</dbReference>
<dbReference type="InterPro" id="IPR050185">
    <property type="entry name" value="Ub_carboxyl-term_hydrolase"/>
</dbReference>